<dbReference type="PANTHER" id="PTHR10039:SF16">
    <property type="entry name" value="GPI INOSITOL-DEACYLASE"/>
    <property type="match status" value="1"/>
</dbReference>
<feature type="domain" description="Nephrocystin 3-like N-terminal" evidence="5">
    <location>
        <begin position="522"/>
        <end position="685"/>
    </location>
</feature>
<sequence>MARLHRLDLRKTNDPKSGMLGTSLYMKDLVDKLNFVKTGLLSNFAPETVRSWLPGIVKYVIRMFVMHASIAKPLGECGKLQLTTDMAELEFSLNAFLADGSQSKRSGSLESIGEEYKALRAMGPLLFLENAHLASPERTAGLAPLVVLHHILVRSPLPLLTRFTGGKKPSTSVGSTSMRPRRPCRSSMDVSRIGRNGIGMGRRTRWVSSILVLRVLCLGAYRECRDGVVYVFDFLLWCCEKNGFIYLITFRIYRHQLPHWTIWSPDYTGGVTLGNLKHPRLKRCQPSVFLHPLSLPMERSRKIFRKIVSAARQVVTIANDYADRQDSNKVSRYHFQLEDDMQRISVTCECLTGVLDKPLSERGPLVDVRIQDWISTDEPQECLDTLSRMERLLQRDAPSRMPSMSRTGRGSNVMQDKIKEAIDLFNSCKGCFHFLFSTEIWDNDKAVEKQHDVPRCYPEIITTVHERVHYQDRRAVSQGSHELKSDEQKKAEEKQLEEILKWLDGLNCAEKHDVTLSLRQEDTCEWLFNTTQYRTWRSAESGSLWLRGKPGAGKSVLVSFVIDSFKKARREGDIFAFFYCDFQNERSTSSAEVLRSILSQLLRQLRGHSVDLGILLDALTEAKEWGGGTLSNPKELADFVSRAARPLTKKPLVIVDALDECKDVQKLIQALIAIRDHVCLFIASRPLRVIMDELSDLPFVSMEDMADELSTDIKLHVTRELDVRRRLRDLDSVFKMEIRTVLCDKAGGMFRWVQCSIDTLDRCVTRKEVRGALHDLPTGLDETYERILLAIDMETLAGRLAQRALSWLVAALRPLRLSEIMEALSINLQTRTLDFDIGPMHSGALLDACGSLVTYTDKTGVIILSHFSVKEYLMAKCTRSNLQPYHVNPEQSHLLLVRSCMCYISTCLERAQGPVLMDASSSASTEISSHPMVRLHPRSYPLLDYALDDAIGHFEHLGSAFKSALPDVAVLAKDIQRHSWAWDHVCIPARRSRREIETVKPRWPAAAHDILIYILVAFASNSFMSAYFRRTALKPKDGTNPLVYAAYFGKDEHARTLLSLGAKLNHRGWEIDGYRQSLPIEVALYHQQYSMVTYFVEEGSPIPPCILSSLGGVPFIARVLIQADEFVEHMNNCFQESAVYAMETLNRLIAHSSITEQDLIVFARRFVQVADEHSTAESVRQAFFRFAVARGYLSAARYLLTLGTLPPPDLLIQLYHHPGSWKTAPMILFLVENGADVSVRTWCGDSVLHVMLRPASGLYVVAFNDADEGDILEVVKLLVDLGCDPFEVNSRGMPPVQIAVEQGYISVARYLLTLGARVPPDFLVTLERPFWCRSIVSMIRLLVENGANALAYTSNGDSLLHVVLRSLHDDDESLEVARVLVGYGCDPLEADSHGKAPLQIAVERGHISVARYLLTLGARLPPDFLVTSESFWCPRIVSMIRLLVENGANALASTSNGDSLLHVVLRSIHDDDESLEVVRVLVGYGCDPLEADHRGKTPLHLAVEKHHISVARYLLTLGAHLPPDFLVTLRDG</sequence>
<evidence type="ECO:0000259" key="5">
    <source>
        <dbReference type="Pfam" id="PF24883"/>
    </source>
</evidence>
<gene>
    <name evidence="6" type="ORF">L210DRAFT_2081228</name>
</gene>
<evidence type="ECO:0008006" key="8">
    <source>
        <dbReference type="Google" id="ProtNLM"/>
    </source>
</evidence>
<evidence type="ECO:0000256" key="2">
    <source>
        <dbReference type="PROSITE-ProRule" id="PRU00023"/>
    </source>
</evidence>
<dbReference type="Pfam" id="PF22939">
    <property type="entry name" value="WHD_GPIID"/>
    <property type="match status" value="1"/>
</dbReference>
<dbReference type="InterPro" id="IPR036770">
    <property type="entry name" value="Ankyrin_rpt-contain_sf"/>
</dbReference>
<keyword evidence="2" id="KW-0040">ANK repeat</keyword>
<dbReference type="Gene3D" id="3.40.50.300">
    <property type="entry name" value="P-loop containing nucleotide triphosphate hydrolases"/>
    <property type="match status" value="1"/>
</dbReference>
<reference evidence="6" key="1">
    <citation type="submission" date="2019-10" db="EMBL/GenBank/DDBJ databases">
        <authorList>
            <consortium name="DOE Joint Genome Institute"/>
            <person name="Kuo A."/>
            <person name="Miyauchi S."/>
            <person name="Kiss E."/>
            <person name="Drula E."/>
            <person name="Kohler A."/>
            <person name="Sanchez-Garcia M."/>
            <person name="Andreopoulos B."/>
            <person name="Barry K.W."/>
            <person name="Bonito G."/>
            <person name="Buee M."/>
            <person name="Carver A."/>
            <person name="Chen C."/>
            <person name="Cichocki N."/>
            <person name="Clum A."/>
            <person name="Culley D."/>
            <person name="Crous P.W."/>
            <person name="Fauchery L."/>
            <person name="Girlanda M."/>
            <person name="Hayes R."/>
            <person name="Keri Z."/>
            <person name="LaButti K."/>
            <person name="Lipzen A."/>
            <person name="Lombard V."/>
            <person name="Magnuson J."/>
            <person name="Maillard F."/>
            <person name="Morin E."/>
            <person name="Murat C."/>
            <person name="Nolan M."/>
            <person name="Ohm R."/>
            <person name="Pangilinan J."/>
            <person name="Pereira M."/>
            <person name="Perotto S."/>
            <person name="Peter M."/>
            <person name="Riley R."/>
            <person name="Sitrit Y."/>
            <person name="Stielow B."/>
            <person name="Szollosi G."/>
            <person name="Zifcakova L."/>
            <person name="Stursova M."/>
            <person name="Spatafora J.W."/>
            <person name="Tedersoo L."/>
            <person name="Vaario L.-M."/>
            <person name="Yamada A."/>
            <person name="Yan M."/>
            <person name="Wang P."/>
            <person name="Xu J."/>
            <person name="Bruns T."/>
            <person name="Baldrian P."/>
            <person name="Vilgalys R."/>
            <person name="Henrissat B."/>
            <person name="Grigoriev I.V."/>
            <person name="Hibbett D."/>
            <person name="Nagy L.G."/>
            <person name="Martin F.M."/>
        </authorList>
    </citation>
    <scope>NUCLEOTIDE SEQUENCE</scope>
    <source>
        <strain evidence="6">BED1</strain>
    </source>
</reference>
<protein>
    <recommendedName>
        <fullName evidence="8">NACHT domain-containing protein</fullName>
    </recommendedName>
</protein>
<dbReference type="SUPFAM" id="SSF52540">
    <property type="entry name" value="P-loop containing nucleoside triphosphate hydrolases"/>
    <property type="match status" value="1"/>
</dbReference>
<feature type="repeat" description="ANK" evidence="2">
    <location>
        <begin position="1393"/>
        <end position="1420"/>
    </location>
</feature>
<feature type="domain" description="GPI inositol-deacylase winged helix" evidence="4">
    <location>
        <begin position="798"/>
        <end position="880"/>
    </location>
</feature>
<dbReference type="InterPro" id="IPR027417">
    <property type="entry name" value="P-loop_NTPase"/>
</dbReference>
<evidence type="ECO:0000256" key="1">
    <source>
        <dbReference type="ARBA" id="ARBA00022737"/>
    </source>
</evidence>
<dbReference type="InterPro" id="IPR056884">
    <property type="entry name" value="NPHP3-like_N"/>
</dbReference>
<reference evidence="6" key="2">
    <citation type="journal article" date="2020" name="Nat. Commun.">
        <title>Large-scale genome sequencing of mycorrhizal fungi provides insights into the early evolution of symbiotic traits.</title>
        <authorList>
            <person name="Miyauchi S."/>
            <person name="Kiss E."/>
            <person name="Kuo A."/>
            <person name="Drula E."/>
            <person name="Kohler A."/>
            <person name="Sanchez-Garcia M."/>
            <person name="Morin E."/>
            <person name="Andreopoulos B."/>
            <person name="Barry K.W."/>
            <person name="Bonito G."/>
            <person name="Buee M."/>
            <person name="Carver A."/>
            <person name="Chen C."/>
            <person name="Cichocki N."/>
            <person name="Clum A."/>
            <person name="Culley D."/>
            <person name="Crous P.W."/>
            <person name="Fauchery L."/>
            <person name="Girlanda M."/>
            <person name="Hayes R.D."/>
            <person name="Keri Z."/>
            <person name="LaButti K."/>
            <person name="Lipzen A."/>
            <person name="Lombard V."/>
            <person name="Magnuson J."/>
            <person name="Maillard F."/>
            <person name="Murat C."/>
            <person name="Nolan M."/>
            <person name="Ohm R.A."/>
            <person name="Pangilinan J."/>
            <person name="Pereira M.F."/>
            <person name="Perotto S."/>
            <person name="Peter M."/>
            <person name="Pfister S."/>
            <person name="Riley R."/>
            <person name="Sitrit Y."/>
            <person name="Stielow J.B."/>
            <person name="Szollosi G."/>
            <person name="Zifcakova L."/>
            <person name="Stursova M."/>
            <person name="Spatafora J.W."/>
            <person name="Tedersoo L."/>
            <person name="Vaario L.M."/>
            <person name="Yamada A."/>
            <person name="Yan M."/>
            <person name="Wang P."/>
            <person name="Xu J."/>
            <person name="Bruns T."/>
            <person name="Baldrian P."/>
            <person name="Vilgalys R."/>
            <person name="Dunand C."/>
            <person name="Henrissat B."/>
            <person name="Grigoriev I.V."/>
            <person name="Hibbett D."/>
            <person name="Nagy L.G."/>
            <person name="Martin F.M."/>
        </authorList>
    </citation>
    <scope>NUCLEOTIDE SEQUENCE</scope>
    <source>
        <strain evidence="6">BED1</strain>
    </source>
</reference>
<keyword evidence="1" id="KW-0677">Repeat</keyword>
<dbReference type="SUPFAM" id="SSF48403">
    <property type="entry name" value="Ankyrin repeat"/>
    <property type="match status" value="2"/>
</dbReference>
<dbReference type="PROSITE" id="PS50297">
    <property type="entry name" value="ANK_REP_REGION"/>
    <property type="match status" value="4"/>
</dbReference>
<evidence type="ECO:0000259" key="4">
    <source>
        <dbReference type="Pfam" id="PF22939"/>
    </source>
</evidence>
<dbReference type="PROSITE" id="PS50088">
    <property type="entry name" value="ANK_REPEAT"/>
    <property type="match status" value="4"/>
</dbReference>
<dbReference type="Pfam" id="PF12796">
    <property type="entry name" value="Ank_2"/>
    <property type="match status" value="2"/>
</dbReference>
<comment type="caution">
    <text evidence="6">The sequence shown here is derived from an EMBL/GenBank/DDBJ whole genome shotgun (WGS) entry which is preliminary data.</text>
</comment>
<dbReference type="PANTHER" id="PTHR10039">
    <property type="entry name" value="AMELOGENIN"/>
    <property type="match status" value="1"/>
</dbReference>
<accession>A0AAD4GFW3</accession>
<dbReference type="InterPro" id="IPR002110">
    <property type="entry name" value="Ankyrin_rpt"/>
</dbReference>
<feature type="repeat" description="ANK" evidence="2">
    <location>
        <begin position="1291"/>
        <end position="1318"/>
    </location>
</feature>
<feature type="repeat" description="ANK" evidence="2">
    <location>
        <begin position="1037"/>
        <end position="1069"/>
    </location>
</feature>
<proteinExistence type="predicted"/>
<dbReference type="Proteomes" id="UP001194468">
    <property type="component" value="Unassembled WGS sequence"/>
</dbReference>
<dbReference type="SMART" id="SM00248">
    <property type="entry name" value="ANK"/>
    <property type="match status" value="7"/>
</dbReference>
<dbReference type="Pfam" id="PF24883">
    <property type="entry name" value="NPHP3_N"/>
    <property type="match status" value="1"/>
</dbReference>
<evidence type="ECO:0000313" key="7">
    <source>
        <dbReference type="Proteomes" id="UP001194468"/>
    </source>
</evidence>
<dbReference type="InterPro" id="IPR054471">
    <property type="entry name" value="GPIID_WHD"/>
</dbReference>
<feature type="region of interest" description="Disordered" evidence="3">
    <location>
        <begin position="167"/>
        <end position="188"/>
    </location>
</feature>
<dbReference type="Gene3D" id="1.25.40.20">
    <property type="entry name" value="Ankyrin repeat-containing domain"/>
    <property type="match status" value="4"/>
</dbReference>
<feature type="repeat" description="ANK" evidence="2">
    <location>
        <begin position="1494"/>
        <end position="1521"/>
    </location>
</feature>
<organism evidence="6 7">
    <name type="scientific">Boletus edulis BED1</name>
    <dbReference type="NCBI Taxonomy" id="1328754"/>
    <lineage>
        <taxon>Eukaryota</taxon>
        <taxon>Fungi</taxon>
        <taxon>Dikarya</taxon>
        <taxon>Basidiomycota</taxon>
        <taxon>Agaricomycotina</taxon>
        <taxon>Agaricomycetes</taxon>
        <taxon>Agaricomycetidae</taxon>
        <taxon>Boletales</taxon>
        <taxon>Boletineae</taxon>
        <taxon>Boletaceae</taxon>
        <taxon>Boletoideae</taxon>
        <taxon>Boletus</taxon>
    </lineage>
</organism>
<keyword evidence="7" id="KW-1185">Reference proteome</keyword>
<name>A0AAD4GFW3_BOLED</name>
<evidence type="ECO:0000313" key="6">
    <source>
        <dbReference type="EMBL" id="KAF8441584.1"/>
    </source>
</evidence>
<dbReference type="EMBL" id="WHUW01000010">
    <property type="protein sequence ID" value="KAF8441584.1"/>
    <property type="molecule type" value="Genomic_DNA"/>
</dbReference>
<evidence type="ECO:0000256" key="3">
    <source>
        <dbReference type="SAM" id="MobiDB-lite"/>
    </source>
</evidence>